<comment type="caution">
    <text evidence="1">The sequence shown here is derived from an EMBL/GenBank/DDBJ whole genome shotgun (WGS) entry which is preliminary data.</text>
</comment>
<sequence length="189" mass="19052">MRTGSNFRSGAYAGGELAFASTSGHVREPFGSAGLGSEGVAGGVFAGYALHVGAFQIAAQVLAQISTIGSSAIATAAGTYNQVGINNMVALSILPGVIIGHNALAFIQLGVASAHFSATLPGITHISTHLTGILFGMGLQAHVAGCISVRGEFVHGSFASVTRTVAGVRQTFSPQSNQFGAQLLCQFSA</sequence>
<reference evidence="1" key="1">
    <citation type="journal article" date="2014" name="Front. Microbiol.">
        <title>High frequency of phylogenetically diverse reductive dehalogenase-homologous genes in deep subseafloor sedimentary metagenomes.</title>
        <authorList>
            <person name="Kawai M."/>
            <person name="Futagami T."/>
            <person name="Toyoda A."/>
            <person name="Takaki Y."/>
            <person name="Nishi S."/>
            <person name="Hori S."/>
            <person name="Arai W."/>
            <person name="Tsubouchi T."/>
            <person name="Morono Y."/>
            <person name="Uchiyama I."/>
            <person name="Ito T."/>
            <person name="Fujiyama A."/>
            <person name="Inagaki F."/>
            <person name="Takami H."/>
        </authorList>
    </citation>
    <scope>NUCLEOTIDE SEQUENCE</scope>
    <source>
        <strain evidence="1">Expedition CK06-06</strain>
    </source>
</reference>
<organism evidence="1">
    <name type="scientific">marine sediment metagenome</name>
    <dbReference type="NCBI Taxonomy" id="412755"/>
    <lineage>
        <taxon>unclassified sequences</taxon>
        <taxon>metagenomes</taxon>
        <taxon>ecological metagenomes</taxon>
    </lineage>
</organism>
<proteinExistence type="predicted"/>
<gene>
    <name evidence="1" type="ORF">S01H4_31091</name>
</gene>
<dbReference type="EMBL" id="BART01016113">
    <property type="protein sequence ID" value="GAG77665.1"/>
    <property type="molecule type" value="Genomic_DNA"/>
</dbReference>
<evidence type="ECO:0000313" key="1">
    <source>
        <dbReference type="EMBL" id="GAG77665.1"/>
    </source>
</evidence>
<accession>X1A699</accession>
<dbReference type="AlphaFoldDB" id="X1A699"/>
<name>X1A699_9ZZZZ</name>
<dbReference type="InterPro" id="IPR011250">
    <property type="entry name" value="OMP/PagP_B-barrel"/>
</dbReference>
<dbReference type="SUPFAM" id="SSF56925">
    <property type="entry name" value="OMPA-like"/>
    <property type="match status" value="1"/>
</dbReference>
<protein>
    <submittedName>
        <fullName evidence="1">Uncharacterized protein</fullName>
    </submittedName>
</protein>